<dbReference type="KEGG" id="taqu:KDW03_07980"/>
<keyword evidence="2" id="KW-1185">Reference proteome</keyword>
<proteinExistence type="predicted"/>
<sequence>MYRMVTLLVILYSNLFYSMEVTKYYNKFLIVIENEVELKKEPKNESRTIFTLGINYNIIPISFTNNWIFIDTRIIDRNVISNETTIKGWILK</sequence>
<dbReference type="AlphaFoldDB" id="A0AAX3BB17"/>
<reference evidence="1" key="2">
    <citation type="submission" date="2022-06" db="EMBL/GenBank/DDBJ databases">
        <title>Thermospira aquatica gen. nov., sp. nov.</title>
        <authorList>
            <person name="Ben Ali Gam Z."/>
            <person name="Labat M."/>
        </authorList>
    </citation>
    <scope>NUCLEOTIDE SEQUENCE</scope>
    <source>
        <strain evidence="1">F1F22</strain>
    </source>
</reference>
<dbReference type="RefSeq" id="WP_271434554.1">
    <property type="nucleotide sequence ID" value="NZ_CP073355.1"/>
</dbReference>
<gene>
    <name evidence="1" type="ORF">KDW03_07980</name>
</gene>
<dbReference type="Proteomes" id="UP001056539">
    <property type="component" value="Chromosome"/>
</dbReference>
<evidence type="ECO:0000313" key="2">
    <source>
        <dbReference type="Proteomes" id="UP001056539"/>
    </source>
</evidence>
<reference evidence="1" key="1">
    <citation type="submission" date="2021-04" db="EMBL/GenBank/DDBJ databases">
        <authorList>
            <person name="Postec A."/>
        </authorList>
    </citation>
    <scope>NUCLEOTIDE SEQUENCE</scope>
    <source>
        <strain evidence="1">F1F22</strain>
    </source>
</reference>
<dbReference type="EMBL" id="CP073355">
    <property type="protein sequence ID" value="URA09425.1"/>
    <property type="molecule type" value="Genomic_DNA"/>
</dbReference>
<name>A0AAX3BB17_9SPIR</name>
<evidence type="ECO:0000313" key="1">
    <source>
        <dbReference type="EMBL" id="URA09425.1"/>
    </source>
</evidence>
<protein>
    <submittedName>
        <fullName evidence="1">Uncharacterized protein</fullName>
    </submittedName>
</protein>
<accession>A0AAX3BB17</accession>
<organism evidence="1 2">
    <name type="scientific">Thermospira aquatica</name>
    <dbReference type="NCBI Taxonomy" id="2828656"/>
    <lineage>
        <taxon>Bacteria</taxon>
        <taxon>Pseudomonadati</taxon>
        <taxon>Spirochaetota</taxon>
        <taxon>Spirochaetia</taxon>
        <taxon>Brevinematales</taxon>
        <taxon>Thermospiraceae</taxon>
        <taxon>Thermospira</taxon>
    </lineage>
</organism>